<dbReference type="Pfam" id="PF13360">
    <property type="entry name" value="PQQ_2"/>
    <property type="match status" value="2"/>
</dbReference>
<comment type="similarity">
    <text evidence="2">Belongs to the MAK16 family.</text>
</comment>
<dbReference type="Pfam" id="PF12697">
    <property type="entry name" value="Abhydrolase_6"/>
    <property type="match status" value="1"/>
</dbReference>
<evidence type="ECO:0000256" key="1">
    <source>
        <dbReference type="ARBA" id="ARBA00004123"/>
    </source>
</evidence>
<protein>
    <submittedName>
        <fullName evidence="9">Protein MAK16 homolog A (MAK16-like protein A)</fullName>
    </submittedName>
</protein>
<evidence type="ECO:0000259" key="6">
    <source>
        <dbReference type="Pfam" id="PF12697"/>
    </source>
</evidence>
<dbReference type="Pfam" id="PF01778">
    <property type="entry name" value="Ribosomal_L28e"/>
    <property type="match status" value="1"/>
</dbReference>
<evidence type="ECO:0000259" key="5">
    <source>
        <dbReference type="Pfam" id="PF01778"/>
    </source>
</evidence>
<feature type="domain" description="Pyrrolo-quinoline quinone repeat" evidence="7">
    <location>
        <begin position="200"/>
        <end position="329"/>
    </location>
</feature>
<feature type="domain" description="Ribosomal eL28/Mak16" evidence="5">
    <location>
        <begin position="1545"/>
        <end position="1634"/>
    </location>
</feature>
<name>A0A9P1M4V6_9DINO</name>
<dbReference type="EMBL" id="CAMXCT030006799">
    <property type="protein sequence ID" value="CAL4807554.1"/>
    <property type="molecule type" value="Genomic_DNA"/>
</dbReference>
<feature type="compositionally biased region" description="Acidic residues" evidence="4">
    <location>
        <begin position="1709"/>
        <end position="1751"/>
    </location>
</feature>
<dbReference type="Pfam" id="PF04874">
    <property type="entry name" value="Mak16"/>
    <property type="match status" value="1"/>
</dbReference>
<keyword evidence="3" id="KW-0539">Nucleus</keyword>
<comment type="subcellular location">
    <subcellularLocation>
        <location evidence="1">Nucleus</location>
    </subcellularLocation>
</comment>
<evidence type="ECO:0000313" key="10">
    <source>
        <dbReference type="Proteomes" id="UP001152797"/>
    </source>
</evidence>
<proteinExistence type="inferred from homology"/>
<evidence type="ECO:0000259" key="7">
    <source>
        <dbReference type="Pfam" id="PF13360"/>
    </source>
</evidence>
<feature type="domain" description="AB hydrolase-1" evidence="6">
    <location>
        <begin position="1197"/>
        <end position="1402"/>
    </location>
</feature>
<feature type="compositionally biased region" description="Basic and acidic residues" evidence="4">
    <location>
        <begin position="1774"/>
        <end position="1787"/>
    </location>
</feature>
<dbReference type="InterPro" id="IPR029058">
    <property type="entry name" value="AB_hydrolase_fold"/>
</dbReference>
<evidence type="ECO:0000313" key="8">
    <source>
        <dbReference type="EMBL" id="CAI4020242.1"/>
    </source>
</evidence>
<dbReference type="OrthoDB" id="10251342at2759"/>
<dbReference type="SMART" id="SM00564">
    <property type="entry name" value="PQQ"/>
    <property type="match status" value="6"/>
</dbReference>
<dbReference type="Gene3D" id="3.40.50.1820">
    <property type="entry name" value="alpha/beta hydrolase"/>
    <property type="match status" value="1"/>
</dbReference>
<dbReference type="PANTHER" id="PTHR23405">
    <property type="entry name" value="MAINTENANCE OF KILLER 16 MAK16 PROTEIN-RELATED"/>
    <property type="match status" value="1"/>
</dbReference>
<dbReference type="Gene3D" id="3.30.390.110">
    <property type="match status" value="1"/>
</dbReference>
<accession>A0A9P1M4V6</accession>
<dbReference type="SUPFAM" id="SSF50998">
    <property type="entry name" value="Quinoprotein alcohol dehydrogenase-like"/>
    <property type="match status" value="1"/>
</dbReference>
<comment type="caution">
    <text evidence="8">The sequence shown here is derived from an EMBL/GenBank/DDBJ whole genome shotgun (WGS) entry which is preliminary data.</text>
</comment>
<dbReference type="Gene3D" id="2.40.10.480">
    <property type="match status" value="1"/>
</dbReference>
<evidence type="ECO:0000256" key="4">
    <source>
        <dbReference type="SAM" id="MobiDB-lite"/>
    </source>
</evidence>
<dbReference type="InterPro" id="IPR029004">
    <property type="entry name" value="Ribosomal_eL28/Mak16"/>
</dbReference>
<reference evidence="8" key="1">
    <citation type="submission" date="2022-10" db="EMBL/GenBank/DDBJ databases">
        <authorList>
            <person name="Chen Y."/>
            <person name="Dougan E. K."/>
            <person name="Chan C."/>
            <person name="Rhodes N."/>
            <person name="Thang M."/>
        </authorList>
    </citation>
    <scope>NUCLEOTIDE SEQUENCE</scope>
</reference>
<dbReference type="InterPro" id="IPR002372">
    <property type="entry name" value="PQQ_rpt_dom"/>
</dbReference>
<sequence>MDLPSCQQCRGPADWHYTGDLHATGAFRHRCREFHGCGSAEWHTGVGGHHRGSNTIESHSGGEHPFFGSGDGKVRALNARGGVQVWEFDANASVETCPTVNERLGMLYFGADNGMMYAVHLEEGTKIWEFQTDGAVRSSAALSQNQRYNQVYFGSDDGFIYSVSESDGRLSWRFNASGPVRTEPMLHWDQVLFGSGSGIFYALSERLGTANWEFDAKAPIYTSAAVHRGFVYFGCDDGMMYALDEMNGAVIWSYNAFSPIRSSKAPALDAGQVYFGTEAGVLYAVSDLTGEKSWEFQSDGPIISAVVWYYDMIYFGSDKMYRLKSSGRLASKEVMDFEKFCDLLKANHVDLERFGKGTANTLSQFYETAVLEEKCLLKVEDSRLFRLVELVRINLHFRTDEGHQLELRIKSEVTAGGQLRKRNQPLAVVLRNNEHGQWEQAVERCLCTKFGLSPAAQKACFNMPKDAYTYQETQGSSETVPGIPTKYKTHTIKMTVKDRQRSELTKIGLPSGDNFTTQVQGVQHWTWTRVSNNSEEELMTLLQSFGVSVDQFTWQSFADLYDEVYEKKHSKLEPMGGELVRRVRIIKVWIWANVLNCRHALVLRSKQQHSRMHIMTQLRVLSMRIAEDERWQDGVTQALSEKLGIHESMQREGLHISEAANRQELEYSRSFPGLKTMYNINEVHVEVVNPQDQRWNHIGLPAAHDFTLMRQKQSGGEIDTIVTRWGWINSSELDGEYAVRQFALISSPSWSDNRTFYQRKRKHPTMKEQVKLPQPLRVTGVHELLISRLMEGKTTNWELAKRCAEQIRSPEYTTRHFHDDITHAFPELRLYCLETEEDLDISKSISAGMTSTSAGRSTFEEYQRTIGAMFCIFWLMRLHLDGKECFSFGMKKDWTPKTEEDFQCNGQDSQELSVEYKKRKAFYDNANWDGLEKLCVGAGLLKKQNGPHDPERTLAMLVLMSIHDLMKLDRLRPICSVKNFNGYKKGEQIGDHDIALSYVLEHFQKALPSFAGLSKSQQDSIRFTHCKMDYNMGWLVQAEAPPGILFGALRKAIKGGQETKKSQDVAFYFVHWFADLAGAEPFPMQGCEKFVLKFPLPVLTNFIDSFPVVWNLGPKTETQVYQDYLEWRWGRADCSLGPVPSDPFRVAKMRLVVMSQGDALEVLRSFSDLPPRDQETLAEELTVVHLAAASEKKQTPVVLIPGMWHGTWYFQALQQLLSEQGFDSYILELRPGRLVFASDHLQMIQATLQSLSLKNVVLLGHSQGGILVQRLLRDFVPRLPGDFLHAAVLSATVPISSLGAGFAMMNHKTNVFKEYGLVAFYFYLFTGRIWDSSLVQRLFLLPTTESVSLEGGKARYVQRLLQAPCDGWPTTEHPFWLRPRFPVMAEKPVLLLGAEEDVIYPPRSLNPFFHSYFPRASEIVVPGQEIFRTARQLWPLSEDQQLADQTTILRIDALKEGKHPMGTGELSAQEILDNHSQGKSHYAILRNGQKDGQIRSFSPAKEKPKELDGSVNIDFDSLRDPWQSLVQCRWKTPKQDFCSLVRPGRNQYNVTGLCNKNSCPLANSQYATIIEEEGINYLYMKTVERAHSPKNLWERVKLSKNFLQALEQINKHLEYWPDRVINRCKQRLTKMRQMLIRMRKLALKGGPKLVPIKKKTEKREATRELKAETAAKVDLAIERELLERLKQGTYGDIYNFPKKQFDSVMDKDAEQEDEQELLEEDESDMEFVEDLGEDDEEWEHDLEDKVEEVEMEGGFGADLEDMSGPSKKKRRKGPRLEVEYEQEMDAR</sequence>
<reference evidence="9 10" key="2">
    <citation type="submission" date="2024-05" db="EMBL/GenBank/DDBJ databases">
        <authorList>
            <person name="Chen Y."/>
            <person name="Shah S."/>
            <person name="Dougan E. K."/>
            <person name="Thang M."/>
            <person name="Chan C."/>
        </authorList>
    </citation>
    <scope>NUCLEOTIDE SEQUENCE [LARGE SCALE GENOMIC DNA]</scope>
</reference>
<dbReference type="GO" id="GO:0000470">
    <property type="term" value="P:maturation of LSU-rRNA"/>
    <property type="evidence" value="ECO:0007669"/>
    <property type="project" value="TreeGrafter"/>
</dbReference>
<gene>
    <name evidence="8" type="ORF">C1SCF055_LOCUS44679</name>
</gene>
<feature type="region of interest" description="Disordered" evidence="4">
    <location>
        <begin position="46"/>
        <end position="67"/>
    </location>
</feature>
<dbReference type="InterPro" id="IPR015943">
    <property type="entry name" value="WD40/YVTN_repeat-like_dom_sf"/>
</dbReference>
<dbReference type="Gene3D" id="2.130.10.10">
    <property type="entry name" value="YVTN repeat-like/Quinoprotein amine dehydrogenase"/>
    <property type="match status" value="1"/>
</dbReference>
<dbReference type="EMBL" id="CAMXCT020006799">
    <property type="protein sequence ID" value="CAL1173617.1"/>
    <property type="molecule type" value="Genomic_DNA"/>
</dbReference>
<organism evidence="8">
    <name type="scientific">Cladocopium goreaui</name>
    <dbReference type="NCBI Taxonomy" id="2562237"/>
    <lineage>
        <taxon>Eukaryota</taxon>
        <taxon>Sar</taxon>
        <taxon>Alveolata</taxon>
        <taxon>Dinophyceae</taxon>
        <taxon>Suessiales</taxon>
        <taxon>Symbiodiniaceae</taxon>
        <taxon>Cladocopium</taxon>
    </lineage>
</organism>
<evidence type="ECO:0000256" key="2">
    <source>
        <dbReference type="ARBA" id="ARBA00005514"/>
    </source>
</evidence>
<dbReference type="SUPFAM" id="SSF53474">
    <property type="entry name" value="alpha/beta-Hydrolases"/>
    <property type="match status" value="1"/>
</dbReference>
<dbReference type="PANTHER" id="PTHR23405:SF4">
    <property type="entry name" value="PROTEIN MAK16 HOMOLOG"/>
    <property type="match status" value="1"/>
</dbReference>
<feature type="domain" description="Pyrrolo-quinoline quinone repeat" evidence="7">
    <location>
        <begin position="56"/>
        <end position="182"/>
    </location>
</feature>
<keyword evidence="10" id="KW-1185">Reference proteome</keyword>
<dbReference type="EMBL" id="CAMXCT010006799">
    <property type="protein sequence ID" value="CAI4020242.1"/>
    <property type="molecule type" value="Genomic_DNA"/>
</dbReference>
<dbReference type="Proteomes" id="UP001152797">
    <property type="component" value="Unassembled WGS sequence"/>
</dbReference>
<dbReference type="GO" id="GO:0000460">
    <property type="term" value="P:maturation of 5.8S rRNA"/>
    <property type="evidence" value="ECO:0007669"/>
    <property type="project" value="TreeGrafter"/>
</dbReference>
<dbReference type="GO" id="GO:0030687">
    <property type="term" value="C:preribosome, large subunit precursor"/>
    <property type="evidence" value="ECO:0007669"/>
    <property type="project" value="TreeGrafter"/>
</dbReference>
<feature type="region of interest" description="Disordered" evidence="4">
    <location>
        <begin position="1705"/>
        <end position="1787"/>
    </location>
</feature>
<dbReference type="GO" id="GO:0005730">
    <property type="term" value="C:nucleolus"/>
    <property type="evidence" value="ECO:0007669"/>
    <property type="project" value="TreeGrafter"/>
</dbReference>
<evidence type="ECO:0000256" key="3">
    <source>
        <dbReference type="ARBA" id="ARBA00023242"/>
    </source>
</evidence>
<dbReference type="InterPro" id="IPR006958">
    <property type="entry name" value="Mak16"/>
</dbReference>
<dbReference type="InterPro" id="IPR000073">
    <property type="entry name" value="AB_hydrolase_1"/>
</dbReference>
<dbReference type="InterPro" id="IPR011047">
    <property type="entry name" value="Quinoprotein_ADH-like_sf"/>
</dbReference>
<dbReference type="Gene3D" id="2.40.128.630">
    <property type="match status" value="1"/>
</dbReference>
<dbReference type="InterPro" id="IPR018391">
    <property type="entry name" value="PQQ_b-propeller_rpt"/>
</dbReference>
<evidence type="ECO:0000313" key="9">
    <source>
        <dbReference type="EMBL" id="CAL4807554.1"/>
    </source>
</evidence>